<proteinExistence type="predicted"/>
<name>A0A8A3P3H6_9HELO</name>
<accession>A0A8A3P3H6</accession>
<evidence type="ECO:0000313" key="1">
    <source>
        <dbReference type="EMBL" id="QSZ29401.1"/>
    </source>
</evidence>
<dbReference type="AlphaFoldDB" id="A0A8A3P3H6"/>
<organism evidence="1 2">
    <name type="scientific">Monilinia vaccinii-corymbosi</name>
    <dbReference type="NCBI Taxonomy" id="61207"/>
    <lineage>
        <taxon>Eukaryota</taxon>
        <taxon>Fungi</taxon>
        <taxon>Dikarya</taxon>
        <taxon>Ascomycota</taxon>
        <taxon>Pezizomycotina</taxon>
        <taxon>Leotiomycetes</taxon>
        <taxon>Helotiales</taxon>
        <taxon>Sclerotiniaceae</taxon>
        <taxon>Monilinia</taxon>
    </lineage>
</organism>
<gene>
    <name evidence="1" type="ORF">DSL72_003915</name>
</gene>
<keyword evidence="2" id="KW-1185">Reference proteome</keyword>
<reference evidence="1" key="1">
    <citation type="submission" date="2020-10" db="EMBL/GenBank/DDBJ databases">
        <title>Genome Sequence of Monilinia vaccinii-corymbosi Sheds Light on Mummy Berry Disease Infection of Blueberry and Mating Type.</title>
        <authorList>
            <person name="Yow A.G."/>
            <person name="Zhang Y."/>
            <person name="Bansal K."/>
            <person name="Eacker S.M."/>
            <person name="Sullivan S."/>
            <person name="Liachko I."/>
            <person name="Cubeta M.A."/>
            <person name="Rollins J.A."/>
            <person name="Ashrafi H."/>
        </authorList>
    </citation>
    <scope>NUCLEOTIDE SEQUENCE</scope>
    <source>
        <strain evidence="1">RL-1</strain>
    </source>
</reference>
<dbReference type="EMBL" id="CP063405">
    <property type="protein sequence ID" value="QSZ29401.1"/>
    <property type="molecule type" value="Genomic_DNA"/>
</dbReference>
<protein>
    <submittedName>
        <fullName evidence="1">Uncharacterized protein</fullName>
    </submittedName>
</protein>
<sequence>MISSKNAHSDQSSLVQVAFIEWFAEGL</sequence>
<evidence type="ECO:0000313" key="2">
    <source>
        <dbReference type="Proteomes" id="UP000672032"/>
    </source>
</evidence>
<dbReference type="Proteomes" id="UP000672032">
    <property type="component" value="Chromosome 1"/>
</dbReference>